<dbReference type="HOGENOM" id="CLU_2804261_0_0_4"/>
<keyword evidence="1" id="KW-0560">Oxidoreductase</keyword>
<accession>E5AR36</accession>
<protein>
    <submittedName>
        <fullName evidence="1">Benzaldehyde dehydrogenase [NAD+]</fullName>
        <ecNumber evidence="1">1.2.1.28</ecNumber>
    </submittedName>
</protein>
<name>E5AR36_MYCRK</name>
<organism evidence="1 2">
    <name type="scientific">Mycetohabitans rhizoxinica (strain DSM 19002 / CIP 109453 / HKI 454)</name>
    <name type="common">Paraburkholderia rhizoxinica</name>
    <dbReference type="NCBI Taxonomy" id="882378"/>
    <lineage>
        <taxon>Bacteria</taxon>
        <taxon>Pseudomonadati</taxon>
        <taxon>Pseudomonadota</taxon>
        <taxon>Betaproteobacteria</taxon>
        <taxon>Burkholderiales</taxon>
        <taxon>Burkholderiaceae</taxon>
        <taxon>Mycetohabitans</taxon>
    </lineage>
</organism>
<dbReference type="KEGG" id="brh:RBRH_02692"/>
<dbReference type="EC" id="1.2.1.28" evidence="1"/>
<sequence length="67" mass="7320">MHVEAISMNQQQALLPSKIWNGHLFDGQWRAGSATAAGVAPASGAEWEAFTQWQWLIVKGQAPAYPL</sequence>
<evidence type="ECO:0000313" key="1">
    <source>
        <dbReference type="EMBL" id="CBW75068.1"/>
    </source>
</evidence>
<dbReference type="AlphaFoldDB" id="E5AR36"/>
<dbReference type="Proteomes" id="UP000007437">
    <property type="component" value="Chromosome"/>
</dbReference>
<evidence type="ECO:0000313" key="2">
    <source>
        <dbReference type="Proteomes" id="UP000007437"/>
    </source>
</evidence>
<reference evidence="1 2" key="1">
    <citation type="journal article" date="2011" name="J. Bacteriol.">
        <title>Complete genome sequence of Burkholderia rhizoxinica, an endosymbiont of Rhizopus microsporus.</title>
        <authorList>
            <person name="Lackner G."/>
            <person name="Moebius N."/>
            <person name="Partida-Martinez L."/>
            <person name="Hertweck C."/>
        </authorList>
    </citation>
    <scope>NUCLEOTIDE SEQUENCE [LARGE SCALE GENOMIC DNA]</scope>
    <source>
        <strain evidence="2">DSM 19002 / CIP 109453 / HKI 454</strain>
    </source>
</reference>
<dbReference type="GO" id="GO:0018479">
    <property type="term" value="F:benzaldehyde dehydrogenase (NAD+) activity"/>
    <property type="evidence" value="ECO:0007669"/>
    <property type="project" value="UniProtKB-EC"/>
</dbReference>
<gene>
    <name evidence="1" type="ordered locus">RBRH_02692</name>
</gene>
<dbReference type="EMBL" id="FR687359">
    <property type="protein sequence ID" value="CBW75068.1"/>
    <property type="molecule type" value="Genomic_DNA"/>
</dbReference>
<proteinExistence type="predicted"/>